<dbReference type="InterPro" id="IPR001647">
    <property type="entry name" value="HTH_TetR"/>
</dbReference>
<dbReference type="EMBL" id="JABBNB010000008">
    <property type="protein sequence ID" value="NMO01513.1"/>
    <property type="molecule type" value="Genomic_DNA"/>
</dbReference>
<dbReference type="PRINTS" id="PR00455">
    <property type="entry name" value="HTHTETR"/>
</dbReference>
<name>A0A848KYN2_9ACTN</name>
<dbReference type="InterPro" id="IPR023772">
    <property type="entry name" value="DNA-bd_HTH_TetR-type_CS"/>
</dbReference>
<dbReference type="RefSeq" id="WP_170194018.1">
    <property type="nucleotide sequence ID" value="NZ_JABBNB010000008.1"/>
</dbReference>
<dbReference type="SUPFAM" id="SSF48498">
    <property type="entry name" value="Tetracyclin repressor-like, C-terminal domain"/>
    <property type="match status" value="1"/>
</dbReference>
<feature type="domain" description="HTH tetR-type" evidence="5">
    <location>
        <begin position="20"/>
        <end position="80"/>
    </location>
</feature>
<evidence type="ECO:0000256" key="3">
    <source>
        <dbReference type="ARBA" id="ARBA00023163"/>
    </source>
</evidence>
<reference evidence="6 7" key="1">
    <citation type="submission" date="2020-04" db="EMBL/GenBank/DDBJ databases">
        <title>Gordonia sp. nov. TBRC 11910.</title>
        <authorList>
            <person name="Suriyachadkun C."/>
        </authorList>
    </citation>
    <scope>NUCLEOTIDE SEQUENCE [LARGE SCALE GENOMIC DNA]</scope>
    <source>
        <strain evidence="6 7">TBRC 11910</strain>
    </source>
</reference>
<dbReference type="Pfam" id="PF17932">
    <property type="entry name" value="TetR_C_24"/>
    <property type="match status" value="1"/>
</dbReference>
<protein>
    <submittedName>
        <fullName evidence="6">TetR family transcriptional regulator</fullName>
    </submittedName>
</protein>
<evidence type="ECO:0000256" key="4">
    <source>
        <dbReference type="PROSITE-ProRule" id="PRU00335"/>
    </source>
</evidence>
<keyword evidence="1" id="KW-0805">Transcription regulation</keyword>
<dbReference type="Pfam" id="PF00440">
    <property type="entry name" value="TetR_N"/>
    <property type="match status" value="1"/>
</dbReference>
<dbReference type="Proteomes" id="UP000550729">
    <property type="component" value="Unassembled WGS sequence"/>
</dbReference>
<keyword evidence="2 4" id="KW-0238">DNA-binding</keyword>
<dbReference type="InterPro" id="IPR009057">
    <property type="entry name" value="Homeodomain-like_sf"/>
</dbReference>
<dbReference type="PROSITE" id="PS01081">
    <property type="entry name" value="HTH_TETR_1"/>
    <property type="match status" value="1"/>
</dbReference>
<gene>
    <name evidence="6" type="ORF">HH308_09845</name>
</gene>
<dbReference type="PANTHER" id="PTHR30055:SF234">
    <property type="entry name" value="HTH-TYPE TRANSCRIPTIONAL REGULATOR BETI"/>
    <property type="match status" value="1"/>
</dbReference>
<dbReference type="SUPFAM" id="SSF46689">
    <property type="entry name" value="Homeodomain-like"/>
    <property type="match status" value="1"/>
</dbReference>
<dbReference type="InterPro" id="IPR036271">
    <property type="entry name" value="Tet_transcr_reg_TetR-rel_C_sf"/>
</dbReference>
<accession>A0A848KYN2</accession>
<evidence type="ECO:0000256" key="2">
    <source>
        <dbReference type="ARBA" id="ARBA00023125"/>
    </source>
</evidence>
<evidence type="ECO:0000259" key="5">
    <source>
        <dbReference type="PROSITE" id="PS50977"/>
    </source>
</evidence>
<dbReference type="PROSITE" id="PS50977">
    <property type="entry name" value="HTH_TETR_2"/>
    <property type="match status" value="1"/>
</dbReference>
<proteinExistence type="predicted"/>
<comment type="caution">
    <text evidence="6">The sequence shown here is derived from an EMBL/GenBank/DDBJ whole genome shotgun (WGS) entry which is preliminary data.</text>
</comment>
<evidence type="ECO:0000313" key="7">
    <source>
        <dbReference type="Proteomes" id="UP000550729"/>
    </source>
</evidence>
<dbReference type="PANTHER" id="PTHR30055">
    <property type="entry name" value="HTH-TYPE TRANSCRIPTIONAL REGULATOR RUTR"/>
    <property type="match status" value="1"/>
</dbReference>
<dbReference type="Gene3D" id="1.10.357.10">
    <property type="entry name" value="Tetracycline Repressor, domain 2"/>
    <property type="match status" value="1"/>
</dbReference>
<dbReference type="GO" id="GO:0000976">
    <property type="term" value="F:transcription cis-regulatory region binding"/>
    <property type="evidence" value="ECO:0007669"/>
    <property type="project" value="TreeGrafter"/>
</dbReference>
<dbReference type="AlphaFoldDB" id="A0A848KYN2"/>
<evidence type="ECO:0000256" key="1">
    <source>
        <dbReference type="ARBA" id="ARBA00023015"/>
    </source>
</evidence>
<dbReference type="InterPro" id="IPR050109">
    <property type="entry name" value="HTH-type_TetR-like_transc_reg"/>
</dbReference>
<dbReference type="Gene3D" id="1.10.10.60">
    <property type="entry name" value="Homeodomain-like"/>
    <property type="match status" value="1"/>
</dbReference>
<dbReference type="InterPro" id="IPR041490">
    <property type="entry name" value="KstR2_TetR_C"/>
</dbReference>
<organism evidence="6 7">
    <name type="scientific">Gordonia asplenii</name>
    <dbReference type="NCBI Taxonomy" id="2725283"/>
    <lineage>
        <taxon>Bacteria</taxon>
        <taxon>Bacillati</taxon>
        <taxon>Actinomycetota</taxon>
        <taxon>Actinomycetes</taxon>
        <taxon>Mycobacteriales</taxon>
        <taxon>Gordoniaceae</taxon>
        <taxon>Gordonia</taxon>
    </lineage>
</organism>
<evidence type="ECO:0000313" key="6">
    <source>
        <dbReference type="EMBL" id="NMO01513.1"/>
    </source>
</evidence>
<keyword evidence="3" id="KW-0804">Transcription</keyword>
<dbReference type="GO" id="GO:0003700">
    <property type="term" value="F:DNA-binding transcription factor activity"/>
    <property type="evidence" value="ECO:0007669"/>
    <property type="project" value="TreeGrafter"/>
</dbReference>
<feature type="DNA-binding region" description="H-T-H motif" evidence="4">
    <location>
        <begin position="43"/>
        <end position="62"/>
    </location>
</feature>
<sequence length="223" mass="24975">MANNAATTELEAAVRAVRTNSRRRQVLDAAVKVMQRTGFHAMSMQALADEADVSVGLIYKYFGGKEDVLLATIVDILEKFRDQLAPAMAQAPDDPVEQVAAGFRRYIQIIDDNRDAVVLTYRESRTLDADGRERIKELEVETSAPLRAAVEAGVAAGVLTPHDPDLTVFNLLMLAHSWALKHWHFAALYSVEEFIRAQLEFVLPTMVVAERLDEYRHLTARRP</sequence>
<keyword evidence="7" id="KW-1185">Reference proteome</keyword>